<name>A0AAV5KJW2_9ROSI</name>
<dbReference type="AlphaFoldDB" id="A0AAV5KJW2"/>
<feature type="signal peptide" evidence="1">
    <location>
        <begin position="1"/>
        <end position="22"/>
    </location>
</feature>
<gene>
    <name evidence="2" type="ORF">SLEP1_g34437</name>
</gene>
<comment type="caution">
    <text evidence="2">The sequence shown here is derived from an EMBL/GenBank/DDBJ whole genome shotgun (WGS) entry which is preliminary data.</text>
</comment>
<evidence type="ECO:0000313" key="3">
    <source>
        <dbReference type="Proteomes" id="UP001054252"/>
    </source>
</evidence>
<evidence type="ECO:0000256" key="1">
    <source>
        <dbReference type="SAM" id="SignalP"/>
    </source>
</evidence>
<keyword evidence="1" id="KW-0732">Signal</keyword>
<dbReference type="Proteomes" id="UP001054252">
    <property type="component" value="Unassembled WGS sequence"/>
</dbReference>
<accession>A0AAV5KJW2</accession>
<evidence type="ECO:0000313" key="2">
    <source>
        <dbReference type="EMBL" id="GKV24895.1"/>
    </source>
</evidence>
<dbReference type="EMBL" id="BPVZ01000067">
    <property type="protein sequence ID" value="GKV24895.1"/>
    <property type="molecule type" value="Genomic_DNA"/>
</dbReference>
<proteinExistence type="predicted"/>
<reference evidence="2 3" key="1">
    <citation type="journal article" date="2021" name="Commun. Biol.">
        <title>The genome of Shorea leprosula (Dipterocarpaceae) highlights the ecological relevance of drought in aseasonal tropical rainforests.</title>
        <authorList>
            <person name="Ng K.K.S."/>
            <person name="Kobayashi M.J."/>
            <person name="Fawcett J.A."/>
            <person name="Hatakeyama M."/>
            <person name="Paape T."/>
            <person name="Ng C.H."/>
            <person name="Ang C.C."/>
            <person name="Tnah L.H."/>
            <person name="Lee C.T."/>
            <person name="Nishiyama T."/>
            <person name="Sese J."/>
            <person name="O'Brien M.J."/>
            <person name="Copetti D."/>
            <person name="Mohd Noor M.I."/>
            <person name="Ong R.C."/>
            <person name="Putra M."/>
            <person name="Sireger I.Z."/>
            <person name="Indrioko S."/>
            <person name="Kosugi Y."/>
            <person name="Izuno A."/>
            <person name="Isagi Y."/>
            <person name="Lee S.L."/>
            <person name="Shimizu K.K."/>
        </authorList>
    </citation>
    <scope>NUCLEOTIDE SEQUENCE [LARGE SCALE GENOMIC DNA]</scope>
    <source>
        <strain evidence="2">214</strain>
    </source>
</reference>
<protein>
    <submittedName>
        <fullName evidence="2">Uncharacterized protein</fullName>
    </submittedName>
</protein>
<organism evidence="2 3">
    <name type="scientific">Rubroshorea leprosula</name>
    <dbReference type="NCBI Taxonomy" id="152421"/>
    <lineage>
        <taxon>Eukaryota</taxon>
        <taxon>Viridiplantae</taxon>
        <taxon>Streptophyta</taxon>
        <taxon>Embryophyta</taxon>
        <taxon>Tracheophyta</taxon>
        <taxon>Spermatophyta</taxon>
        <taxon>Magnoliopsida</taxon>
        <taxon>eudicotyledons</taxon>
        <taxon>Gunneridae</taxon>
        <taxon>Pentapetalae</taxon>
        <taxon>rosids</taxon>
        <taxon>malvids</taxon>
        <taxon>Malvales</taxon>
        <taxon>Dipterocarpaceae</taxon>
        <taxon>Rubroshorea</taxon>
    </lineage>
</organism>
<sequence>MYERKRGKFLDLLIFLSKLVLPFPVHEFGKIVLDLPVTLALG</sequence>
<feature type="chain" id="PRO_5043674849" evidence="1">
    <location>
        <begin position="23"/>
        <end position="42"/>
    </location>
</feature>
<keyword evidence="3" id="KW-1185">Reference proteome</keyword>